<accession>A0AA90NPF3</accession>
<protein>
    <submittedName>
        <fullName evidence="1">Uncharacterized protein</fullName>
    </submittedName>
</protein>
<evidence type="ECO:0000313" key="2">
    <source>
        <dbReference type="Proteomes" id="UP001178148"/>
    </source>
</evidence>
<name>A0AA90NPF3_9GAMM</name>
<organism evidence="1 2">
    <name type="scientific">Candidatus Endonucleibacter bathymodioli</name>
    <dbReference type="NCBI Taxonomy" id="539814"/>
    <lineage>
        <taxon>Bacteria</taxon>
        <taxon>Pseudomonadati</taxon>
        <taxon>Pseudomonadota</taxon>
        <taxon>Gammaproteobacteria</taxon>
        <taxon>Oceanospirillales</taxon>
        <taxon>Endozoicomonadaceae</taxon>
        <taxon>Candidatus Endonucleibacter</taxon>
    </lineage>
</organism>
<dbReference type="EMBL" id="JASXSV010000002">
    <property type="protein sequence ID" value="MDP0588019.1"/>
    <property type="molecule type" value="Genomic_DNA"/>
</dbReference>
<proteinExistence type="predicted"/>
<gene>
    <name evidence="1" type="ORF">QS748_01955</name>
</gene>
<reference evidence="1 2" key="1">
    <citation type="journal article" date="2023" name="bioRxiv">
        <title>An intranuclear bacterial parasite of deep-sea mussels expresses apoptosis inhibitors acquired from its host.</title>
        <authorList>
            <person name="Gonzalez Porras M.A."/>
            <person name="Assie A."/>
            <person name="Tietjen M."/>
            <person name="Violette M."/>
            <person name="Kleiner M."/>
            <person name="Gruber-Vodicka H."/>
            <person name="Dubilier N."/>
            <person name="Leisch N."/>
        </authorList>
    </citation>
    <scope>NUCLEOTIDE SEQUENCE [LARGE SCALE GENOMIC DNA]</scope>
    <source>
        <strain evidence="1">IAP13</strain>
    </source>
</reference>
<comment type="caution">
    <text evidence="1">The sequence shown here is derived from an EMBL/GenBank/DDBJ whole genome shotgun (WGS) entry which is preliminary data.</text>
</comment>
<evidence type="ECO:0000313" key="1">
    <source>
        <dbReference type="EMBL" id="MDP0588019.1"/>
    </source>
</evidence>
<sequence>MSEVVDPKTETKVTIKSRISADDKLKDIIEESKLMKCISIECNKKGDEWYEYKAVPREVQYTMRRICLVRMPEILALLRQNW</sequence>
<dbReference type="AlphaFoldDB" id="A0AA90NPF3"/>
<dbReference type="Proteomes" id="UP001178148">
    <property type="component" value="Unassembled WGS sequence"/>
</dbReference>
<keyword evidence="2" id="KW-1185">Reference proteome</keyword>